<sequence length="146" mass="15925">MSAPDTQHIVCPHCHTTNRVSAAQRAQAPDCGKCHQPLFTGQPVALDEAGFAKHVSRSEVPVLVDFWAPWCGPCRMMAPQFEAAARELEPHFRLVKVNTEEAQQLAAQLQIRSIPTLALFKGGREVARQPGAMGAADIVRWACSQA</sequence>
<dbReference type="Pfam" id="PF21352">
    <property type="entry name" value="Zn_ribbon_Thio2"/>
    <property type="match status" value="1"/>
</dbReference>
<evidence type="ECO:0000256" key="6">
    <source>
        <dbReference type="ARBA" id="ARBA00023284"/>
    </source>
</evidence>
<dbReference type="NCBIfam" id="TIGR01068">
    <property type="entry name" value="thioredoxin"/>
    <property type="match status" value="1"/>
</dbReference>
<dbReference type="InterPro" id="IPR036249">
    <property type="entry name" value="Thioredoxin-like_sf"/>
</dbReference>
<dbReference type="Proteomes" id="UP001596501">
    <property type="component" value="Unassembled WGS sequence"/>
</dbReference>
<evidence type="ECO:0000313" key="10">
    <source>
        <dbReference type="Proteomes" id="UP001596501"/>
    </source>
</evidence>
<comment type="caution">
    <text evidence="9">The sequence shown here is derived from an EMBL/GenBank/DDBJ whole genome shotgun (WGS) entry which is preliminary data.</text>
</comment>
<dbReference type="SUPFAM" id="SSF52833">
    <property type="entry name" value="Thioredoxin-like"/>
    <property type="match status" value="1"/>
</dbReference>
<evidence type="ECO:0000256" key="5">
    <source>
        <dbReference type="ARBA" id="ARBA00023157"/>
    </source>
</evidence>
<dbReference type="Gene3D" id="3.40.30.10">
    <property type="entry name" value="Glutaredoxin"/>
    <property type="match status" value="1"/>
</dbReference>
<dbReference type="EMBL" id="JBHTCA010000001">
    <property type="protein sequence ID" value="MFC7407691.1"/>
    <property type="molecule type" value="Genomic_DNA"/>
</dbReference>
<evidence type="ECO:0000259" key="8">
    <source>
        <dbReference type="PROSITE" id="PS51352"/>
    </source>
</evidence>
<keyword evidence="3" id="KW-0479">Metal-binding</keyword>
<name>A0ABW2QEJ2_9BURK</name>
<evidence type="ECO:0000256" key="4">
    <source>
        <dbReference type="ARBA" id="ARBA00022982"/>
    </source>
</evidence>
<dbReference type="PRINTS" id="PR00421">
    <property type="entry name" value="THIOREDOXIN"/>
</dbReference>
<feature type="domain" description="Thioredoxin" evidence="8">
    <location>
        <begin position="22"/>
        <end position="146"/>
    </location>
</feature>
<organism evidence="9 10">
    <name type="scientific">Hydrogenophaga atypica</name>
    <dbReference type="NCBI Taxonomy" id="249409"/>
    <lineage>
        <taxon>Bacteria</taxon>
        <taxon>Pseudomonadati</taxon>
        <taxon>Pseudomonadota</taxon>
        <taxon>Betaproteobacteria</taxon>
        <taxon>Burkholderiales</taxon>
        <taxon>Comamonadaceae</taxon>
        <taxon>Hydrogenophaga</taxon>
    </lineage>
</organism>
<comment type="similarity">
    <text evidence="1">Belongs to the thioredoxin family.</text>
</comment>
<gene>
    <name evidence="9" type="primary">trxC</name>
    <name evidence="9" type="ORF">ACFQPB_02315</name>
</gene>
<dbReference type="CDD" id="cd02947">
    <property type="entry name" value="TRX_family"/>
    <property type="match status" value="1"/>
</dbReference>
<protein>
    <recommendedName>
        <fullName evidence="7">Thioredoxin</fullName>
    </recommendedName>
</protein>
<accession>A0ABW2QEJ2</accession>
<keyword evidence="6" id="KW-0676">Redox-active center</keyword>
<keyword evidence="10" id="KW-1185">Reference proteome</keyword>
<evidence type="ECO:0000256" key="3">
    <source>
        <dbReference type="ARBA" id="ARBA00022723"/>
    </source>
</evidence>
<dbReference type="PANTHER" id="PTHR45663:SF11">
    <property type="entry name" value="GEO12009P1"/>
    <property type="match status" value="1"/>
</dbReference>
<evidence type="ECO:0000256" key="1">
    <source>
        <dbReference type="ARBA" id="ARBA00008987"/>
    </source>
</evidence>
<dbReference type="InterPro" id="IPR005746">
    <property type="entry name" value="Thioredoxin"/>
</dbReference>
<keyword evidence="2" id="KW-0813">Transport</keyword>
<dbReference type="InterPro" id="IPR049299">
    <property type="entry name" value="Thio2_N"/>
</dbReference>
<dbReference type="Pfam" id="PF00085">
    <property type="entry name" value="Thioredoxin"/>
    <property type="match status" value="1"/>
</dbReference>
<dbReference type="InterPro" id="IPR013766">
    <property type="entry name" value="Thioredoxin_domain"/>
</dbReference>
<dbReference type="PANTHER" id="PTHR45663">
    <property type="entry name" value="GEO12009P1"/>
    <property type="match status" value="1"/>
</dbReference>
<keyword evidence="5" id="KW-1015">Disulfide bond</keyword>
<evidence type="ECO:0000256" key="2">
    <source>
        <dbReference type="ARBA" id="ARBA00022448"/>
    </source>
</evidence>
<keyword evidence="4" id="KW-0249">Electron transport</keyword>
<dbReference type="InterPro" id="IPR017937">
    <property type="entry name" value="Thioredoxin_CS"/>
</dbReference>
<evidence type="ECO:0000256" key="7">
    <source>
        <dbReference type="NCBIfam" id="TIGR01068"/>
    </source>
</evidence>
<proteinExistence type="inferred from homology"/>
<reference evidence="10" key="1">
    <citation type="journal article" date="2019" name="Int. J. Syst. Evol. Microbiol.">
        <title>The Global Catalogue of Microorganisms (GCM) 10K type strain sequencing project: providing services to taxonomists for standard genome sequencing and annotation.</title>
        <authorList>
            <consortium name="The Broad Institute Genomics Platform"/>
            <consortium name="The Broad Institute Genome Sequencing Center for Infectious Disease"/>
            <person name="Wu L."/>
            <person name="Ma J."/>
        </authorList>
    </citation>
    <scope>NUCLEOTIDE SEQUENCE [LARGE SCALE GENOMIC DNA]</scope>
    <source>
        <strain evidence="10">CGMCC 1.12371</strain>
    </source>
</reference>
<evidence type="ECO:0000313" key="9">
    <source>
        <dbReference type="EMBL" id="MFC7407691.1"/>
    </source>
</evidence>
<dbReference type="Gene3D" id="2.30.30.380">
    <property type="entry name" value="Zn-finger domain of Sec23/24"/>
    <property type="match status" value="1"/>
</dbReference>
<dbReference type="RefSeq" id="WP_382219462.1">
    <property type="nucleotide sequence ID" value="NZ_JBHTCA010000001.1"/>
</dbReference>
<dbReference type="NCBIfam" id="NF008229">
    <property type="entry name" value="PRK10996.1"/>
    <property type="match status" value="1"/>
</dbReference>
<dbReference type="PROSITE" id="PS00194">
    <property type="entry name" value="THIOREDOXIN_1"/>
    <property type="match status" value="1"/>
</dbReference>
<dbReference type="PROSITE" id="PS51352">
    <property type="entry name" value="THIOREDOXIN_2"/>
    <property type="match status" value="1"/>
</dbReference>